<dbReference type="AlphaFoldDB" id="A0A7Y9R0C0"/>
<dbReference type="GO" id="GO:0005829">
    <property type="term" value="C:cytosol"/>
    <property type="evidence" value="ECO:0007669"/>
    <property type="project" value="TreeGrafter"/>
</dbReference>
<comment type="similarity">
    <text evidence="4 10">Belongs to the NAD(P)-dependent epimerase/dehydratase family.</text>
</comment>
<evidence type="ECO:0000256" key="7">
    <source>
        <dbReference type="ARBA" id="ARBA00023027"/>
    </source>
</evidence>
<dbReference type="InterPro" id="IPR005886">
    <property type="entry name" value="UDP_G4E"/>
</dbReference>
<dbReference type="PANTHER" id="PTHR43725:SF47">
    <property type="entry name" value="UDP-GLUCOSE 4-EPIMERASE"/>
    <property type="match status" value="1"/>
</dbReference>
<keyword evidence="10" id="KW-0119">Carbohydrate metabolism</keyword>
<keyword evidence="13" id="KW-1185">Reference proteome</keyword>
<sequence>MPTILLTGATGYIGSHTWIALKEAGFKVLGVDNFANSSPVVLERLTTLLGEQPVFEEADVNDTARMEDIIARHGVSAVVHFAAHKAVGESTQKPLEYFRNNLGGLVSVATAMSNQGVKALVFSSSATVYGQPERLPITEDCALSTTNPYGMTKLLGEQMLRELEACDPSWAIAYLRYFNPVGAHASGLIGEDPRGIPNNLMPYVTQVAVGKRAHLQVFGGDYDTADGTGVRDYIHVVDLAAGHVAALRHLLEAKSSVTVNLGTGQGYSVLDVVKAFERASDRPVPYKIVDRRPGDIAACYADPAAAERVLGWKAERGIDQMCQDSWRWQSMNPQGFVG</sequence>
<evidence type="ECO:0000256" key="5">
    <source>
        <dbReference type="ARBA" id="ARBA00013189"/>
    </source>
</evidence>
<dbReference type="EMBL" id="JACCFH010000001">
    <property type="protein sequence ID" value="NYG33249.1"/>
    <property type="molecule type" value="Genomic_DNA"/>
</dbReference>
<dbReference type="Gene3D" id="3.90.25.10">
    <property type="entry name" value="UDP-galactose 4-epimerase, domain 1"/>
    <property type="match status" value="1"/>
</dbReference>
<comment type="cofactor">
    <cofactor evidence="2 10">
        <name>NAD(+)</name>
        <dbReference type="ChEBI" id="CHEBI:57540"/>
    </cofactor>
</comment>
<evidence type="ECO:0000313" key="13">
    <source>
        <dbReference type="Proteomes" id="UP000518288"/>
    </source>
</evidence>
<dbReference type="CDD" id="cd05247">
    <property type="entry name" value="UDP_G4E_1_SDR_e"/>
    <property type="match status" value="1"/>
</dbReference>
<evidence type="ECO:0000256" key="3">
    <source>
        <dbReference type="ARBA" id="ARBA00004947"/>
    </source>
</evidence>
<evidence type="ECO:0000256" key="6">
    <source>
        <dbReference type="ARBA" id="ARBA00018569"/>
    </source>
</evidence>
<evidence type="ECO:0000256" key="1">
    <source>
        <dbReference type="ARBA" id="ARBA00000083"/>
    </source>
</evidence>
<dbReference type="SUPFAM" id="SSF51735">
    <property type="entry name" value="NAD(P)-binding Rossmann-fold domains"/>
    <property type="match status" value="1"/>
</dbReference>
<dbReference type="InterPro" id="IPR001509">
    <property type="entry name" value="Epimerase_deHydtase"/>
</dbReference>
<dbReference type="GO" id="GO:0006012">
    <property type="term" value="P:galactose metabolic process"/>
    <property type="evidence" value="ECO:0007669"/>
    <property type="project" value="UniProtKB-UniPathway"/>
</dbReference>
<comment type="catalytic activity">
    <reaction evidence="1 10">
        <text>UDP-alpha-D-glucose = UDP-alpha-D-galactose</text>
        <dbReference type="Rhea" id="RHEA:22168"/>
        <dbReference type="ChEBI" id="CHEBI:58885"/>
        <dbReference type="ChEBI" id="CHEBI:66914"/>
        <dbReference type="EC" id="5.1.3.2"/>
    </reaction>
</comment>
<feature type="domain" description="NAD-dependent epimerase/dehydratase" evidence="11">
    <location>
        <begin position="4"/>
        <end position="262"/>
    </location>
</feature>
<dbReference type="NCBIfam" id="TIGR01179">
    <property type="entry name" value="galE"/>
    <property type="match status" value="1"/>
</dbReference>
<dbReference type="PANTHER" id="PTHR43725">
    <property type="entry name" value="UDP-GLUCOSE 4-EPIMERASE"/>
    <property type="match status" value="1"/>
</dbReference>
<evidence type="ECO:0000256" key="8">
    <source>
        <dbReference type="ARBA" id="ARBA00023144"/>
    </source>
</evidence>
<proteinExistence type="inferred from homology"/>
<evidence type="ECO:0000256" key="9">
    <source>
        <dbReference type="ARBA" id="ARBA00023235"/>
    </source>
</evidence>
<evidence type="ECO:0000256" key="10">
    <source>
        <dbReference type="RuleBase" id="RU366046"/>
    </source>
</evidence>
<evidence type="ECO:0000256" key="2">
    <source>
        <dbReference type="ARBA" id="ARBA00001911"/>
    </source>
</evidence>
<dbReference type="Pfam" id="PF01370">
    <property type="entry name" value="Epimerase"/>
    <property type="match status" value="1"/>
</dbReference>
<keyword evidence="8" id="KW-0299">Galactose metabolism</keyword>
<organism evidence="12 13">
    <name type="scientific">Sphaerotilus montanus</name>
    <dbReference type="NCBI Taxonomy" id="522889"/>
    <lineage>
        <taxon>Bacteria</taxon>
        <taxon>Pseudomonadati</taxon>
        <taxon>Pseudomonadota</taxon>
        <taxon>Betaproteobacteria</taxon>
        <taxon>Burkholderiales</taxon>
        <taxon>Sphaerotilaceae</taxon>
        <taxon>Sphaerotilus</taxon>
    </lineage>
</organism>
<dbReference type="GO" id="GO:0003978">
    <property type="term" value="F:UDP-glucose 4-epimerase activity"/>
    <property type="evidence" value="ECO:0007669"/>
    <property type="project" value="UniProtKB-UniRule"/>
</dbReference>
<evidence type="ECO:0000313" key="12">
    <source>
        <dbReference type="EMBL" id="NYG33249.1"/>
    </source>
</evidence>
<dbReference type="RefSeq" id="WP_179634038.1">
    <property type="nucleotide sequence ID" value="NZ_JACCFH010000001.1"/>
</dbReference>
<comment type="pathway">
    <text evidence="3 10">Carbohydrate metabolism; galactose metabolism.</text>
</comment>
<dbReference type="EC" id="5.1.3.2" evidence="5 10"/>
<comment type="caution">
    <text evidence="12">The sequence shown here is derived from an EMBL/GenBank/DDBJ whole genome shotgun (WGS) entry which is preliminary data.</text>
</comment>
<evidence type="ECO:0000256" key="4">
    <source>
        <dbReference type="ARBA" id="ARBA00007637"/>
    </source>
</evidence>
<name>A0A7Y9R0C0_9BURK</name>
<protein>
    <recommendedName>
        <fullName evidence="6 10">UDP-glucose 4-epimerase</fullName>
        <ecNumber evidence="5 10">5.1.3.2</ecNumber>
    </recommendedName>
</protein>
<comment type="subunit">
    <text evidence="10">Homodimer.</text>
</comment>
<dbReference type="Proteomes" id="UP000518288">
    <property type="component" value="Unassembled WGS sequence"/>
</dbReference>
<gene>
    <name evidence="12" type="ORF">BDD16_002235</name>
</gene>
<keyword evidence="9 10" id="KW-0413">Isomerase</keyword>
<dbReference type="InterPro" id="IPR036291">
    <property type="entry name" value="NAD(P)-bd_dom_sf"/>
</dbReference>
<dbReference type="NCBIfam" id="NF007956">
    <property type="entry name" value="PRK10675.1"/>
    <property type="match status" value="1"/>
</dbReference>
<reference evidence="12 13" key="1">
    <citation type="submission" date="2020-07" db="EMBL/GenBank/DDBJ databases">
        <title>Genomic Encyclopedia of Archaeal and Bacterial Type Strains, Phase II (KMG-II): from individual species to whole genera.</title>
        <authorList>
            <person name="Goeker M."/>
        </authorList>
    </citation>
    <scope>NUCLEOTIDE SEQUENCE [LARGE SCALE GENOMIC DNA]</scope>
    <source>
        <strain evidence="12 13">DSM 21226</strain>
    </source>
</reference>
<dbReference type="UniPathway" id="UPA00214"/>
<keyword evidence="7 10" id="KW-0520">NAD</keyword>
<accession>A0A7Y9R0C0</accession>
<evidence type="ECO:0000259" key="11">
    <source>
        <dbReference type="Pfam" id="PF01370"/>
    </source>
</evidence>
<dbReference type="Gene3D" id="3.40.50.720">
    <property type="entry name" value="NAD(P)-binding Rossmann-like Domain"/>
    <property type="match status" value="1"/>
</dbReference>